<dbReference type="AlphaFoldDB" id="A0A8J2BQ94"/>
<proteinExistence type="predicted"/>
<protein>
    <submittedName>
        <fullName evidence="1">Uncharacterized protein</fullName>
    </submittedName>
</protein>
<keyword evidence="2" id="KW-1185">Reference proteome</keyword>
<evidence type="ECO:0000313" key="2">
    <source>
        <dbReference type="Proteomes" id="UP000663859"/>
    </source>
</evidence>
<reference evidence="1" key="1">
    <citation type="submission" date="2021-02" db="EMBL/GenBank/DDBJ databases">
        <authorList>
            <person name="Cremers G."/>
            <person name="Picone N."/>
        </authorList>
    </citation>
    <scope>NUCLEOTIDE SEQUENCE</scope>
    <source>
        <strain evidence="1">PQ17</strain>
    </source>
</reference>
<dbReference type="EMBL" id="CAJNOB010000001">
    <property type="protein sequence ID" value="CAF0688776.1"/>
    <property type="molecule type" value="Genomic_DNA"/>
</dbReference>
<evidence type="ECO:0000313" key="1">
    <source>
        <dbReference type="EMBL" id="CAF0688776.1"/>
    </source>
</evidence>
<gene>
    <name evidence="1" type="ORF">MPNT_10003</name>
</gene>
<sequence>MRKPGTACSEKGCGTQDYPPVEARFAAFCPGFLNGKKSKAGDSSPNSIDLAGWVGLAPWEVSQGASCFAVHKTTCQADFLCWVGMVSYEKRQGLLKEVWEEASLSSSSPIEARLYFGSKRQESCFGKMQLLDESS</sequence>
<name>A0A8J2BQ94_9BACT</name>
<dbReference type="Proteomes" id="UP000663859">
    <property type="component" value="Unassembled WGS sequence"/>
</dbReference>
<comment type="caution">
    <text evidence="1">The sequence shown here is derived from an EMBL/GenBank/DDBJ whole genome shotgun (WGS) entry which is preliminary data.</text>
</comment>
<organism evidence="1 2">
    <name type="scientific">Candidatus Methylacidithermus pantelleriae</name>
    <dbReference type="NCBI Taxonomy" id="2744239"/>
    <lineage>
        <taxon>Bacteria</taxon>
        <taxon>Pseudomonadati</taxon>
        <taxon>Verrucomicrobiota</taxon>
        <taxon>Methylacidiphilae</taxon>
        <taxon>Methylacidiphilales</taxon>
        <taxon>Methylacidiphilaceae</taxon>
        <taxon>Candidatus Methylacidithermus</taxon>
    </lineage>
</organism>
<accession>A0A8J2BQ94</accession>